<comment type="caution">
    <text evidence="11">The sequence shown here is derived from an EMBL/GenBank/DDBJ whole genome shotgun (WGS) entry which is preliminary data.</text>
</comment>
<name>A0ABU5I2Y2_9HYPH</name>
<protein>
    <submittedName>
        <fullName evidence="11">Lipoprotein-releasing ABC transporter permease subunit</fullName>
    </submittedName>
</protein>
<feature type="transmembrane region" description="Helical" evidence="8">
    <location>
        <begin position="360"/>
        <end position="381"/>
    </location>
</feature>
<dbReference type="Pfam" id="PF02687">
    <property type="entry name" value="FtsX"/>
    <property type="match status" value="1"/>
</dbReference>
<dbReference type="PANTHER" id="PTHR30489:SF0">
    <property type="entry name" value="LIPOPROTEIN-RELEASING SYSTEM TRANSMEMBRANE PROTEIN LOLE"/>
    <property type="match status" value="1"/>
</dbReference>
<dbReference type="Proteomes" id="UP001294412">
    <property type="component" value="Unassembled WGS sequence"/>
</dbReference>
<keyword evidence="11" id="KW-0449">Lipoprotein</keyword>
<reference evidence="11 12" key="1">
    <citation type="submission" date="2023-12" db="EMBL/GenBank/DDBJ databases">
        <title>Description of Novel Strain Fulvimarina sp. 2208YS6-2-32 isolated from Uroteuthis (Photololigo) edulis.</title>
        <authorList>
            <person name="Park J.-S."/>
        </authorList>
    </citation>
    <scope>NUCLEOTIDE SEQUENCE [LARGE SCALE GENOMIC DNA]</scope>
    <source>
        <strain evidence="11 12">2208YS6-2-32</strain>
    </source>
</reference>
<dbReference type="InterPro" id="IPR051447">
    <property type="entry name" value="Lipoprotein-release_system"/>
</dbReference>
<feature type="transmembrane region" description="Helical" evidence="8">
    <location>
        <begin position="33"/>
        <end position="60"/>
    </location>
</feature>
<feature type="transmembrane region" description="Helical" evidence="8">
    <location>
        <begin position="393"/>
        <end position="413"/>
    </location>
</feature>
<keyword evidence="4" id="KW-1003">Cell membrane</keyword>
<evidence type="ECO:0000256" key="7">
    <source>
        <dbReference type="ARBA" id="ARBA00023136"/>
    </source>
</evidence>
<feature type="transmembrane region" description="Helical" evidence="8">
    <location>
        <begin position="284"/>
        <end position="308"/>
    </location>
</feature>
<feature type="domain" description="ABC3 transporter permease C-terminal" evidence="9">
    <location>
        <begin position="286"/>
        <end position="420"/>
    </location>
</feature>
<proteinExistence type="inferred from homology"/>
<evidence type="ECO:0000256" key="8">
    <source>
        <dbReference type="SAM" id="Phobius"/>
    </source>
</evidence>
<evidence type="ECO:0000313" key="12">
    <source>
        <dbReference type="Proteomes" id="UP001294412"/>
    </source>
</evidence>
<comment type="subcellular location">
    <subcellularLocation>
        <location evidence="1">Cell membrane</location>
        <topology evidence="1">Multi-pass membrane protein</topology>
    </subcellularLocation>
</comment>
<keyword evidence="12" id="KW-1185">Reference proteome</keyword>
<evidence type="ECO:0000256" key="4">
    <source>
        <dbReference type="ARBA" id="ARBA00022475"/>
    </source>
</evidence>
<feature type="transmembrane region" description="Helical" evidence="8">
    <location>
        <begin position="328"/>
        <end position="354"/>
    </location>
</feature>
<evidence type="ECO:0000256" key="5">
    <source>
        <dbReference type="ARBA" id="ARBA00022692"/>
    </source>
</evidence>
<keyword evidence="5 8" id="KW-0812">Transmembrane</keyword>
<keyword evidence="7 8" id="KW-0472">Membrane</keyword>
<keyword evidence="3" id="KW-0813">Transport</keyword>
<accession>A0ABU5I2Y2</accession>
<evidence type="ECO:0000256" key="1">
    <source>
        <dbReference type="ARBA" id="ARBA00004651"/>
    </source>
</evidence>
<dbReference type="NCBIfam" id="TIGR02212">
    <property type="entry name" value="lolCE"/>
    <property type="match status" value="1"/>
</dbReference>
<organism evidence="11 12">
    <name type="scientific">Fulvimarina uroteuthidis</name>
    <dbReference type="NCBI Taxonomy" id="3098149"/>
    <lineage>
        <taxon>Bacteria</taxon>
        <taxon>Pseudomonadati</taxon>
        <taxon>Pseudomonadota</taxon>
        <taxon>Alphaproteobacteria</taxon>
        <taxon>Hyphomicrobiales</taxon>
        <taxon>Aurantimonadaceae</taxon>
        <taxon>Fulvimarina</taxon>
    </lineage>
</organism>
<feature type="domain" description="MacB-like periplasmic core" evidence="10">
    <location>
        <begin position="43"/>
        <end position="256"/>
    </location>
</feature>
<dbReference type="EMBL" id="JAXLPB010000003">
    <property type="protein sequence ID" value="MDY8109512.1"/>
    <property type="molecule type" value="Genomic_DNA"/>
</dbReference>
<dbReference type="InterPro" id="IPR003838">
    <property type="entry name" value="ABC3_permease_C"/>
</dbReference>
<keyword evidence="6 8" id="KW-1133">Transmembrane helix</keyword>
<evidence type="ECO:0000256" key="6">
    <source>
        <dbReference type="ARBA" id="ARBA00022989"/>
    </source>
</evidence>
<dbReference type="InterPro" id="IPR025857">
    <property type="entry name" value="MacB_PCD"/>
</dbReference>
<comment type="similarity">
    <text evidence="2">Belongs to the ABC-4 integral membrane protein family. LolC/E subfamily.</text>
</comment>
<evidence type="ECO:0000259" key="10">
    <source>
        <dbReference type="Pfam" id="PF12704"/>
    </source>
</evidence>
<dbReference type="Pfam" id="PF12704">
    <property type="entry name" value="MacB_PCD"/>
    <property type="match status" value="1"/>
</dbReference>
<evidence type="ECO:0000256" key="3">
    <source>
        <dbReference type="ARBA" id="ARBA00022448"/>
    </source>
</evidence>
<evidence type="ECO:0000256" key="2">
    <source>
        <dbReference type="ARBA" id="ARBA00005236"/>
    </source>
</evidence>
<evidence type="ECO:0000259" key="9">
    <source>
        <dbReference type="Pfam" id="PF02687"/>
    </source>
</evidence>
<dbReference type="InterPro" id="IPR011925">
    <property type="entry name" value="LolCE_TM"/>
</dbReference>
<gene>
    <name evidence="11" type="ORF">U0C82_10210</name>
</gene>
<evidence type="ECO:0000313" key="11">
    <source>
        <dbReference type="EMBL" id="MDY8109512.1"/>
    </source>
</evidence>
<dbReference type="PANTHER" id="PTHR30489">
    <property type="entry name" value="LIPOPROTEIN-RELEASING SYSTEM TRANSMEMBRANE PROTEIN LOLE"/>
    <property type="match status" value="1"/>
</dbReference>
<sequence length="427" mass="45978">MNPDARDTKGAAPFSRFEWLLAGRYLRSRKREAGVSVIAGFSFVGIMLGVAALIIVMSVMNGFRTELMSRILGVNGHVIVLPIDQPLTDYDAIAGRIDEVPGVAYSMPLVQGQILSQGSGTASTGALVKGVPQSALEKLTPVAGNIKHGTLDNFDTGEGVAVGSRLAERLGLLLGDRITLISPEGDVTPLGTTPRVKSYPIDAIFEIGLSEYDAGFIYMPLGEAQLFFNSEGQTQSIEVFVDDPDAVAELQPAIEAAAERPVYSVTWQSQNQSFFSALQVERNVMFIILTLIVIVAALNIISGLFMLVKGKGRDIAILRTMGATRGSIMRIFFITGASIGVSGTIAGFVIGLLFCLNIEGIRWFFSWLSGVDLFSSEIYFLSELPAEVQASEVVLVVLMAIGLSFLATILPSWQASRLDPVEALRYE</sequence>